<dbReference type="PANTHER" id="PTHR43557">
    <property type="entry name" value="APOPTOSIS-INDUCING FACTOR 1"/>
    <property type="match status" value="1"/>
</dbReference>
<evidence type="ECO:0000256" key="5">
    <source>
        <dbReference type="ARBA" id="ARBA00022703"/>
    </source>
</evidence>
<dbReference type="Gene3D" id="3.30.390.30">
    <property type="match status" value="1"/>
</dbReference>
<feature type="compositionally biased region" description="Basic and acidic residues" evidence="12">
    <location>
        <begin position="543"/>
        <end position="554"/>
    </location>
</feature>
<evidence type="ECO:0000256" key="1">
    <source>
        <dbReference type="ARBA" id="ARBA00001974"/>
    </source>
</evidence>
<dbReference type="OrthoDB" id="6029at2759"/>
<dbReference type="Gene3D" id="3.50.50.60">
    <property type="entry name" value="FAD/NAD(P)-binding domain"/>
    <property type="match status" value="2"/>
</dbReference>
<dbReference type="SMART" id="SM01353">
    <property type="entry name" value="AIF_C"/>
    <property type="match status" value="1"/>
</dbReference>
<evidence type="ECO:0000256" key="10">
    <source>
        <dbReference type="ARBA" id="ARBA00023128"/>
    </source>
</evidence>
<evidence type="ECO:0000256" key="11">
    <source>
        <dbReference type="ARBA" id="ARBA00047786"/>
    </source>
</evidence>
<dbReference type="Pfam" id="PF14721">
    <property type="entry name" value="AIF_C"/>
    <property type="match status" value="1"/>
</dbReference>
<evidence type="ECO:0000259" key="15">
    <source>
        <dbReference type="Pfam" id="PF14721"/>
    </source>
</evidence>
<keyword evidence="7" id="KW-0809">Transit peptide</keyword>
<gene>
    <name evidence="16" type="ORF">HERILL_LOCUS3391</name>
</gene>
<keyword evidence="9" id="KW-0520">NAD</keyword>
<dbReference type="GO" id="GO:0046983">
    <property type="term" value="F:protein dimerization activity"/>
    <property type="evidence" value="ECO:0007669"/>
    <property type="project" value="InterPro"/>
</dbReference>
<dbReference type="GO" id="GO:0071949">
    <property type="term" value="F:FAD binding"/>
    <property type="evidence" value="ECO:0007669"/>
    <property type="project" value="TreeGrafter"/>
</dbReference>
<dbReference type="InParanoid" id="A0A7R8UG52"/>
<evidence type="ECO:0000256" key="4">
    <source>
        <dbReference type="ARBA" id="ARBA00022630"/>
    </source>
</evidence>
<dbReference type="PANTHER" id="PTHR43557:SF4">
    <property type="entry name" value="APOPTOSIS-INDUCING FACTOR 1, MITOCHONDRIAL"/>
    <property type="match status" value="1"/>
</dbReference>
<evidence type="ECO:0000313" key="17">
    <source>
        <dbReference type="Proteomes" id="UP000594454"/>
    </source>
</evidence>
<evidence type="ECO:0008006" key="18">
    <source>
        <dbReference type="Google" id="ProtNLM"/>
    </source>
</evidence>
<comment type="cofactor">
    <cofactor evidence="1">
        <name>FAD</name>
        <dbReference type="ChEBI" id="CHEBI:57692"/>
    </cofactor>
</comment>
<keyword evidence="17" id="KW-1185">Reference proteome</keyword>
<dbReference type="EMBL" id="LR899009">
    <property type="protein sequence ID" value="CAD7080225.1"/>
    <property type="molecule type" value="Genomic_DNA"/>
</dbReference>
<evidence type="ECO:0000256" key="8">
    <source>
        <dbReference type="ARBA" id="ARBA00023002"/>
    </source>
</evidence>
<keyword evidence="5" id="KW-0053">Apoptosis</keyword>
<keyword evidence="13" id="KW-0812">Transmembrane</keyword>
<dbReference type="GO" id="GO:0005739">
    <property type="term" value="C:mitochondrion"/>
    <property type="evidence" value="ECO:0007669"/>
    <property type="project" value="UniProtKB-SubCell"/>
</dbReference>
<evidence type="ECO:0000256" key="3">
    <source>
        <dbReference type="ARBA" id="ARBA00006442"/>
    </source>
</evidence>
<feature type="region of interest" description="Disordered" evidence="12">
    <location>
        <begin position="45"/>
        <end position="89"/>
    </location>
</feature>
<evidence type="ECO:0000256" key="9">
    <source>
        <dbReference type="ARBA" id="ARBA00023027"/>
    </source>
</evidence>
<evidence type="ECO:0000259" key="14">
    <source>
        <dbReference type="Pfam" id="PF07992"/>
    </source>
</evidence>
<dbReference type="InterPro" id="IPR029324">
    <property type="entry name" value="AIF_C"/>
</dbReference>
<feature type="region of interest" description="Disordered" evidence="12">
    <location>
        <begin position="118"/>
        <end position="137"/>
    </location>
</feature>
<dbReference type="InterPro" id="IPR023753">
    <property type="entry name" value="FAD/NAD-binding_dom"/>
</dbReference>
<evidence type="ECO:0000256" key="2">
    <source>
        <dbReference type="ARBA" id="ARBA00004173"/>
    </source>
</evidence>
<dbReference type="GO" id="GO:0016174">
    <property type="term" value="F:NAD(P)H oxidase H2O2-forming activity"/>
    <property type="evidence" value="ECO:0007669"/>
    <property type="project" value="TreeGrafter"/>
</dbReference>
<keyword evidence="4" id="KW-0285">Flavoprotein</keyword>
<dbReference type="SUPFAM" id="SSF51905">
    <property type="entry name" value="FAD/NAD(P)-binding domain"/>
    <property type="match status" value="2"/>
</dbReference>
<dbReference type="InterPro" id="IPR036188">
    <property type="entry name" value="FAD/NAD-bd_sf"/>
</dbReference>
<feature type="transmembrane region" description="Helical" evidence="13">
    <location>
        <begin position="94"/>
        <end position="113"/>
    </location>
</feature>
<keyword evidence="8" id="KW-0560">Oxidoreductase</keyword>
<organism evidence="16 17">
    <name type="scientific">Hermetia illucens</name>
    <name type="common">Black soldier fly</name>
    <dbReference type="NCBI Taxonomy" id="343691"/>
    <lineage>
        <taxon>Eukaryota</taxon>
        <taxon>Metazoa</taxon>
        <taxon>Ecdysozoa</taxon>
        <taxon>Arthropoda</taxon>
        <taxon>Hexapoda</taxon>
        <taxon>Insecta</taxon>
        <taxon>Pterygota</taxon>
        <taxon>Neoptera</taxon>
        <taxon>Endopterygota</taxon>
        <taxon>Diptera</taxon>
        <taxon>Brachycera</taxon>
        <taxon>Stratiomyomorpha</taxon>
        <taxon>Stratiomyidae</taxon>
        <taxon>Hermetiinae</taxon>
        <taxon>Hermetia</taxon>
    </lineage>
</organism>
<dbReference type="FunCoup" id="A0A7R8UG52">
    <property type="interactions" value="1241"/>
</dbReference>
<feature type="domain" description="FAD/NAD(P)-binding" evidence="14">
    <location>
        <begin position="150"/>
        <end position="475"/>
    </location>
</feature>
<comment type="similarity">
    <text evidence="3">Belongs to the FAD-dependent oxidoreductase family.</text>
</comment>
<keyword evidence="10" id="KW-0496">Mitochondrion</keyword>
<feature type="domain" description="Mitochondrial apoptosis-inducing factor C-terminal" evidence="15">
    <location>
        <begin position="481"/>
        <end position="597"/>
    </location>
</feature>
<sequence length="615" mass="67925">MITVLQCRQNWRIFRCVNYANRQIFSGFAGTLKCITRRNIYDSEQGSLCPPRDQPPPPPLQQLPNRSKYCKPPAGKRPGVPPGGSKPPGEDKNLRILIGLLALGGAAAAAYYLSNRGSREKGGQESSGKLLLPVKVPPSSDDLPKEVPYLLVGGGTASFSAFRAIKSHDPKAKVLVISNEFERPYMRPPLSKELWYHAEKNIVPADFKFKQWNGAERSLYYEPAEFYIEPTKLMQNENGGVAVAQGYTVKKVDVCERKVILTDGAEITYGECLLATGCVPKNLDVFESAPLNVKERVSVFRTTQDFVKLKEIAESKKSIAIIGSGFLGSELSCALAKHGSENGLQVYQIFFESGNMAKILPEYLSKWTMERVQDQGVCVIPKTQIDEANFQNNQVKLQLSNGKTVMVDHIVVCVGCEPNTAIAEVSGLETDSKLGGFVVNAELEARRHLYVAGDAACFYDPLLGRRRVEHHDHSVVSGRLAGENMTGAKKPYKHQSMFWSDLGPQVGFEGIGVVDSALPTVGVFAKKSASDEARQVANPQPVDFKHDAQDKGKEEEDAPNDEYDKGVIFYLKDGKVVGILLWNIFNRINVARKVINENKKFADLNEVAKLFDIHS</sequence>
<name>A0A7R8UG52_HERIL</name>
<keyword evidence="6" id="KW-0274">FAD</keyword>
<dbReference type="PRINTS" id="PR00368">
    <property type="entry name" value="FADPNR"/>
</dbReference>
<dbReference type="Pfam" id="PF07992">
    <property type="entry name" value="Pyr_redox_2"/>
    <property type="match status" value="1"/>
</dbReference>
<dbReference type="GO" id="GO:0006915">
    <property type="term" value="P:apoptotic process"/>
    <property type="evidence" value="ECO:0007669"/>
    <property type="project" value="UniProtKB-KW"/>
</dbReference>
<dbReference type="PRINTS" id="PR00411">
    <property type="entry name" value="PNDRDTASEI"/>
</dbReference>
<keyword evidence="13" id="KW-1133">Transmembrane helix</keyword>
<protein>
    <recommendedName>
        <fullName evidence="18">Apoptosis-inducing factor 1, mitochondrial</fullName>
    </recommendedName>
</protein>
<evidence type="ECO:0000256" key="13">
    <source>
        <dbReference type="SAM" id="Phobius"/>
    </source>
</evidence>
<proteinExistence type="inferred from homology"/>
<dbReference type="Proteomes" id="UP000594454">
    <property type="component" value="Chromosome 1"/>
</dbReference>
<evidence type="ECO:0000256" key="12">
    <source>
        <dbReference type="SAM" id="MobiDB-lite"/>
    </source>
</evidence>
<feature type="region of interest" description="Disordered" evidence="12">
    <location>
        <begin position="532"/>
        <end position="559"/>
    </location>
</feature>
<dbReference type="InterPro" id="IPR050446">
    <property type="entry name" value="FAD-oxidoreductase/Apoptosis"/>
</dbReference>
<accession>A0A7R8UG52</accession>
<dbReference type="AlphaFoldDB" id="A0A7R8UG52"/>
<dbReference type="SUPFAM" id="SSF55424">
    <property type="entry name" value="FAD/NAD-linked reductases, dimerisation (C-terminal) domain"/>
    <property type="match status" value="1"/>
</dbReference>
<keyword evidence="13" id="KW-0472">Membrane</keyword>
<dbReference type="InterPro" id="IPR016156">
    <property type="entry name" value="FAD/NAD-linked_Rdtase_dimer_sf"/>
</dbReference>
<comment type="subcellular location">
    <subcellularLocation>
        <location evidence="2">Mitochondrion</location>
    </subcellularLocation>
</comment>
<dbReference type="GO" id="GO:0033108">
    <property type="term" value="P:mitochondrial respiratory chain complex assembly"/>
    <property type="evidence" value="ECO:0007669"/>
    <property type="project" value="TreeGrafter"/>
</dbReference>
<evidence type="ECO:0000256" key="7">
    <source>
        <dbReference type="ARBA" id="ARBA00022946"/>
    </source>
</evidence>
<reference evidence="16 17" key="1">
    <citation type="submission" date="2020-11" db="EMBL/GenBank/DDBJ databases">
        <authorList>
            <person name="Wallbank WR R."/>
            <person name="Pardo Diaz C."/>
            <person name="Kozak K."/>
            <person name="Martin S."/>
            <person name="Jiggins C."/>
            <person name="Moest M."/>
            <person name="Warren A I."/>
            <person name="Generalovic N T."/>
            <person name="Byers J.R.P. K."/>
            <person name="Montejo-Kovacevich G."/>
            <person name="Yen C E."/>
        </authorList>
    </citation>
    <scope>NUCLEOTIDE SEQUENCE [LARGE SCALE GENOMIC DNA]</scope>
</reference>
<comment type="catalytic activity">
    <reaction evidence="11">
        <text>A + NADH + H(+) = AH2 + NAD(+)</text>
        <dbReference type="Rhea" id="RHEA:11356"/>
        <dbReference type="ChEBI" id="CHEBI:13193"/>
        <dbReference type="ChEBI" id="CHEBI:15378"/>
        <dbReference type="ChEBI" id="CHEBI:17499"/>
        <dbReference type="ChEBI" id="CHEBI:57540"/>
        <dbReference type="ChEBI" id="CHEBI:57945"/>
    </reaction>
</comment>
<feature type="compositionally biased region" description="Pro residues" evidence="12">
    <location>
        <begin position="52"/>
        <end position="61"/>
    </location>
</feature>
<evidence type="ECO:0000256" key="6">
    <source>
        <dbReference type="ARBA" id="ARBA00022827"/>
    </source>
</evidence>
<evidence type="ECO:0000313" key="16">
    <source>
        <dbReference type="EMBL" id="CAD7080225.1"/>
    </source>
</evidence>